<dbReference type="Proteomes" id="UP001296921">
    <property type="component" value="Unassembled WGS sequence"/>
</dbReference>
<dbReference type="InterPro" id="IPR009363">
    <property type="entry name" value="Phage_Mu_Gp16"/>
</dbReference>
<name>A0ABS1IV14_9GAMM</name>
<dbReference type="Pfam" id="PF06252">
    <property type="entry name" value="GemA"/>
    <property type="match status" value="1"/>
</dbReference>
<dbReference type="EMBL" id="JADRCR010000009">
    <property type="protein sequence ID" value="MBK5145105.1"/>
    <property type="molecule type" value="Genomic_DNA"/>
</dbReference>
<proteinExistence type="predicted"/>
<protein>
    <submittedName>
        <fullName evidence="1">DUF1018 domain-containing protein</fullName>
    </submittedName>
</protein>
<evidence type="ECO:0000313" key="2">
    <source>
        <dbReference type="Proteomes" id="UP001296921"/>
    </source>
</evidence>
<keyword evidence="2" id="KW-1185">Reference proteome</keyword>
<evidence type="ECO:0000313" key="1">
    <source>
        <dbReference type="EMBL" id="MBK5145105.1"/>
    </source>
</evidence>
<dbReference type="RefSeq" id="WP_218467787.1">
    <property type="nucleotide sequence ID" value="NZ_JADRCR010000009.1"/>
</dbReference>
<accession>A0ABS1IV14</accession>
<reference evidence="1 2" key="1">
    <citation type="submission" date="2020-11" db="EMBL/GenBank/DDBJ databases">
        <title>Insectihabitans protaetiae gen. nov. sp. nov. and Insectihabitans allomyrinae sp. nov., isolated from larvae of Protaetia brevitarsis seulensis and Allomyrina dichotoma, respectively.</title>
        <authorList>
            <person name="Lee S.D."/>
            <person name="Byeon Y.-S."/>
            <person name="Kim S.-M."/>
            <person name="Yang H.L."/>
            <person name="Kim I.S."/>
        </authorList>
    </citation>
    <scope>NUCLEOTIDE SEQUENCE [LARGE SCALE GENOMIC DNA]</scope>
    <source>
        <strain evidence="1 2">BWR-B9</strain>
    </source>
</reference>
<organism evidence="1 2">
    <name type="scientific">Limnobaculum allomyrinae</name>
    <dbReference type="NCBI Taxonomy" id="2791986"/>
    <lineage>
        <taxon>Bacteria</taxon>
        <taxon>Pseudomonadati</taxon>
        <taxon>Pseudomonadota</taxon>
        <taxon>Gammaproteobacteria</taxon>
        <taxon>Enterobacterales</taxon>
        <taxon>Budviciaceae</taxon>
        <taxon>Limnobaculum</taxon>
    </lineage>
</organism>
<gene>
    <name evidence="1" type="ORF">I2494_15555</name>
</gene>
<sequence length="59" mass="6514">MTKPQLIRLIHIAKSKLSLDDETYRAKLEAAVGKTSCTAMTHGELQTVYQSFQDAGFNG</sequence>
<comment type="caution">
    <text evidence="1">The sequence shown here is derived from an EMBL/GenBank/DDBJ whole genome shotgun (WGS) entry which is preliminary data.</text>
</comment>